<keyword evidence="4" id="KW-0547">Nucleotide-binding</keyword>
<proteinExistence type="predicted"/>
<dbReference type="Proteomes" id="UP000654345">
    <property type="component" value="Unassembled WGS sequence"/>
</dbReference>
<keyword evidence="10" id="KW-1185">Reference proteome</keyword>
<dbReference type="Gene3D" id="3.90.550.10">
    <property type="entry name" value="Spore Coat Polysaccharide Biosynthesis Protein SpsA, Chain A"/>
    <property type="match status" value="1"/>
</dbReference>
<comment type="caution">
    <text evidence="9">The sequence shown here is derived from an EMBL/GenBank/DDBJ whole genome shotgun (WGS) entry which is preliminary data.</text>
</comment>
<keyword evidence="3" id="KW-0479">Metal-binding</keyword>
<feature type="domain" description="MobA-like NTP transferase" evidence="8">
    <location>
        <begin position="1"/>
        <end position="157"/>
    </location>
</feature>
<dbReference type="EMBL" id="BNJG01000001">
    <property type="protein sequence ID" value="GHO54199.1"/>
    <property type="molecule type" value="Genomic_DNA"/>
</dbReference>
<evidence type="ECO:0000256" key="6">
    <source>
        <dbReference type="ARBA" id="ARBA00023134"/>
    </source>
</evidence>
<keyword evidence="1" id="KW-0963">Cytoplasm</keyword>
<dbReference type="CDD" id="cd02503">
    <property type="entry name" value="MobA"/>
    <property type="match status" value="1"/>
</dbReference>
<evidence type="ECO:0000313" key="10">
    <source>
        <dbReference type="Proteomes" id="UP000654345"/>
    </source>
</evidence>
<dbReference type="Pfam" id="PF12804">
    <property type="entry name" value="NTP_transf_3"/>
    <property type="match status" value="1"/>
</dbReference>
<accession>A0ABQ3UN70</accession>
<dbReference type="InterPro" id="IPR025877">
    <property type="entry name" value="MobA-like_NTP_Trfase"/>
</dbReference>
<organism evidence="9 10">
    <name type="scientific">Ktedonobacter robiniae</name>
    <dbReference type="NCBI Taxonomy" id="2778365"/>
    <lineage>
        <taxon>Bacteria</taxon>
        <taxon>Bacillati</taxon>
        <taxon>Chloroflexota</taxon>
        <taxon>Ktedonobacteria</taxon>
        <taxon>Ktedonobacterales</taxon>
        <taxon>Ktedonobacteraceae</taxon>
        <taxon>Ktedonobacter</taxon>
    </lineage>
</organism>
<name>A0ABQ3UN70_9CHLR</name>
<evidence type="ECO:0000259" key="8">
    <source>
        <dbReference type="Pfam" id="PF12804"/>
    </source>
</evidence>
<protein>
    <submittedName>
        <fullName evidence="9">Molybdenum cofactor guanylyltransferase</fullName>
    </submittedName>
</protein>
<evidence type="ECO:0000256" key="3">
    <source>
        <dbReference type="ARBA" id="ARBA00022723"/>
    </source>
</evidence>
<keyword evidence="6" id="KW-0342">GTP-binding</keyword>
<sequence>MGRDKALLPLHVGESPGQFPVEAEQQTFVAHLAALLRTRCSEVILVARDEEQGRRYALPGVRIVADVEADIGPLMGLYSGLQAIEATHALVAAVDMPFVQPAMLDYLLAQRLDEAIVVPRVEQIPQVLLAVYPRALLPLIEERLRAGRRDPRSLLEKARVHYLEEAQLRRVDPGLRSFVNVNTPEELQKAGL</sequence>
<keyword evidence="5" id="KW-0460">Magnesium</keyword>
<dbReference type="SUPFAM" id="SSF53448">
    <property type="entry name" value="Nucleotide-diphospho-sugar transferases"/>
    <property type="match status" value="1"/>
</dbReference>
<keyword evidence="2" id="KW-0808">Transferase</keyword>
<evidence type="ECO:0000256" key="5">
    <source>
        <dbReference type="ARBA" id="ARBA00022842"/>
    </source>
</evidence>
<dbReference type="PANTHER" id="PTHR19136:SF81">
    <property type="entry name" value="MOLYBDENUM COFACTOR GUANYLYLTRANSFERASE"/>
    <property type="match status" value="1"/>
</dbReference>
<keyword evidence="7" id="KW-0501">Molybdenum cofactor biosynthesis</keyword>
<evidence type="ECO:0000256" key="1">
    <source>
        <dbReference type="ARBA" id="ARBA00022490"/>
    </source>
</evidence>
<dbReference type="InterPro" id="IPR029044">
    <property type="entry name" value="Nucleotide-diphossugar_trans"/>
</dbReference>
<keyword evidence="9" id="KW-0548">Nucleotidyltransferase</keyword>
<evidence type="ECO:0000313" key="9">
    <source>
        <dbReference type="EMBL" id="GHO54199.1"/>
    </source>
</evidence>
<dbReference type="InterPro" id="IPR013482">
    <property type="entry name" value="Molybde_CF_guanTrfase"/>
</dbReference>
<gene>
    <name evidence="9" type="primary">mobA</name>
    <name evidence="9" type="ORF">KSB_26740</name>
</gene>
<dbReference type="PANTHER" id="PTHR19136">
    <property type="entry name" value="MOLYBDENUM COFACTOR GUANYLYLTRANSFERASE"/>
    <property type="match status" value="1"/>
</dbReference>
<evidence type="ECO:0000256" key="7">
    <source>
        <dbReference type="ARBA" id="ARBA00023150"/>
    </source>
</evidence>
<reference evidence="9 10" key="1">
    <citation type="journal article" date="2021" name="Int. J. Syst. Evol. Microbiol.">
        <title>Reticulibacter mediterranei gen. nov., sp. nov., within the new family Reticulibacteraceae fam. nov., and Ktedonospora formicarum gen. nov., sp. nov., Ktedonobacter robiniae sp. nov., Dictyobacter formicarum sp. nov. and Dictyobacter arantiisoli sp. nov., belonging to the class Ktedonobacteria.</title>
        <authorList>
            <person name="Yabe S."/>
            <person name="Zheng Y."/>
            <person name="Wang C.M."/>
            <person name="Sakai Y."/>
            <person name="Abe K."/>
            <person name="Yokota A."/>
            <person name="Donadio S."/>
            <person name="Cavaletti L."/>
            <person name="Monciardini P."/>
        </authorList>
    </citation>
    <scope>NUCLEOTIDE SEQUENCE [LARGE SCALE GENOMIC DNA]</scope>
    <source>
        <strain evidence="9 10">SOSP1-30</strain>
    </source>
</reference>
<evidence type="ECO:0000256" key="2">
    <source>
        <dbReference type="ARBA" id="ARBA00022679"/>
    </source>
</evidence>
<dbReference type="GO" id="GO:0016779">
    <property type="term" value="F:nucleotidyltransferase activity"/>
    <property type="evidence" value="ECO:0007669"/>
    <property type="project" value="UniProtKB-KW"/>
</dbReference>
<evidence type="ECO:0000256" key="4">
    <source>
        <dbReference type="ARBA" id="ARBA00022741"/>
    </source>
</evidence>